<sequence length="74" mass="8163">MKALKITWLDACSNCGFGDYAEITTERGIGCYLWNGDKVQCPNCNHKGEIECDSGFAFVNWYEVEEASESGAEG</sequence>
<evidence type="ECO:0000313" key="1">
    <source>
        <dbReference type="EMBL" id="QNV23225.1"/>
    </source>
</evidence>
<proteinExistence type="predicted"/>
<organism evidence="1 2">
    <name type="scientific">Acinetobacter baumannii</name>
    <dbReference type="NCBI Taxonomy" id="470"/>
    <lineage>
        <taxon>Bacteria</taxon>
        <taxon>Pseudomonadati</taxon>
        <taxon>Pseudomonadota</taxon>
        <taxon>Gammaproteobacteria</taxon>
        <taxon>Moraxellales</taxon>
        <taxon>Moraxellaceae</taxon>
        <taxon>Acinetobacter</taxon>
        <taxon>Acinetobacter calcoaceticus/baumannii complex</taxon>
    </lineage>
</organism>
<dbReference type="RefSeq" id="WP_000645577.1">
    <property type="nucleotide sequence ID" value="NZ_CP009257.1"/>
</dbReference>
<accession>A0AAX1J0T8</accession>
<dbReference type="KEGG" id="abau:IX87_05110"/>
<dbReference type="AlphaFoldDB" id="A0AAX1J0T8"/>
<name>A0AAX1J0T8_ACIBA</name>
<protein>
    <submittedName>
        <fullName evidence="1">Uncharacterized protein</fullName>
    </submittedName>
</protein>
<evidence type="ECO:0000313" key="2">
    <source>
        <dbReference type="Proteomes" id="UP000516419"/>
    </source>
</evidence>
<dbReference type="Proteomes" id="UP000516419">
    <property type="component" value="Chromosome"/>
</dbReference>
<reference evidence="1 2" key="1">
    <citation type="submission" date="2020-09" db="EMBL/GenBank/DDBJ databases">
        <title>Carbapenem-Resistant Acinetobacter baumannii devoid of typical resistance factors.</title>
        <authorList>
            <person name="Hoffmann M."/>
            <person name="Luo Y."/>
            <person name="Strain E."/>
            <person name="Rand H."/>
            <person name="Javkar K.G."/>
        </authorList>
    </citation>
    <scope>NUCLEOTIDE SEQUENCE [LARGE SCALE GENOMIC DNA]</scope>
    <source>
        <strain evidence="1 2">CFSAN093705</strain>
    </source>
</reference>
<gene>
    <name evidence="1" type="ORF">FQZ18_07815</name>
</gene>
<dbReference type="EMBL" id="CP061525">
    <property type="protein sequence ID" value="QNV23225.1"/>
    <property type="molecule type" value="Genomic_DNA"/>
</dbReference>